<evidence type="ECO:0000313" key="1">
    <source>
        <dbReference type="EMBL" id="ANJ86784.1"/>
    </source>
</evidence>
<dbReference type="Proteomes" id="UP000035050">
    <property type="component" value="Plasmid pPO70-1"/>
</dbReference>
<organism evidence="1 2">
    <name type="scientific">Pandoraea oxalativorans</name>
    <dbReference type="NCBI Taxonomy" id="573737"/>
    <lineage>
        <taxon>Bacteria</taxon>
        <taxon>Pseudomonadati</taxon>
        <taxon>Pseudomonadota</taxon>
        <taxon>Betaproteobacteria</taxon>
        <taxon>Burkholderiales</taxon>
        <taxon>Burkholderiaceae</taxon>
        <taxon>Pandoraea</taxon>
    </lineage>
</organism>
<gene>
    <name evidence="1" type="ORF">MB84_31480</name>
</gene>
<protein>
    <submittedName>
        <fullName evidence="1">Uncharacterized protein</fullName>
    </submittedName>
</protein>
<keyword evidence="1" id="KW-0614">Plasmid</keyword>
<accession>A0A192B123</accession>
<dbReference type="EMBL" id="CP011518">
    <property type="protein sequence ID" value="ANJ86784.1"/>
    <property type="molecule type" value="Genomic_DNA"/>
</dbReference>
<geneLocation type="plasmid" evidence="1 2">
    <name>pPO70-1</name>
</geneLocation>
<evidence type="ECO:0000313" key="2">
    <source>
        <dbReference type="Proteomes" id="UP000035050"/>
    </source>
</evidence>
<dbReference type="AlphaFoldDB" id="A0A192B123"/>
<sequence length="341" mass="38344">MSGEIRPLQFDPAYCRLTLAAHLKTVGATTGFDPKDATTTLALHLAEQRAQESEAWAEIEKWFPTGQARHAREYLKDFLSGTTCVYTKRYCLTKMQEMALEEYKSRFRRQESCGRSELLRLAGVINRNVHPLYEGIEKDRFGSQLSELNSRLRSLDGDVERDECDSIEEDRSERELRELPSRLSSVAENDTVANARVHGTTRRLVSQRFVEQRRTLQALPAPVFSAAIRLEPRVSHEGVVSVGGNASGVPERAHRRVLDNHAWAHQIRNYEHRALLAGHAMLEARPHTSLLAAHHQANPRHHDLLPANSAIGSLAKFVFAAEDEHEQALHGTANPRVSEGS</sequence>
<name>A0A192B123_9BURK</name>
<dbReference type="OrthoDB" id="9816028at2"/>
<dbReference type="KEGG" id="pox:MB84_31480"/>
<keyword evidence="2" id="KW-1185">Reference proteome</keyword>
<proteinExistence type="predicted"/>
<reference evidence="1" key="1">
    <citation type="submission" date="2016-06" db="EMBL/GenBank/DDBJ databases">
        <title>Pandoraea oxalativorans DSM 23570 Genome Sequencing.</title>
        <authorList>
            <person name="Ee R."/>
            <person name="Lim Y.-L."/>
            <person name="Yong D."/>
            <person name="Yin W.-F."/>
            <person name="Chan K.-G."/>
        </authorList>
    </citation>
    <scope>NUCLEOTIDE SEQUENCE</scope>
    <source>
        <strain evidence="1">DSM 23570</strain>
        <plasmid evidence="1">pPO70-1</plasmid>
    </source>
</reference>